<dbReference type="AlphaFoldDB" id="A0AAE1G042"/>
<evidence type="ECO:0000313" key="2">
    <source>
        <dbReference type="Proteomes" id="UP001286313"/>
    </source>
</evidence>
<organism evidence="1 2">
    <name type="scientific">Petrolisthes cinctipes</name>
    <name type="common">Flat porcelain crab</name>
    <dbReference type="NCBI Taxonomy" id="88211"/>
    <lineage>
        <taxon>Eukaryota</taxon>
        <taxon>Metazoa</taxon>
        <taxon>Ecdysozoa</taxon>
        <taxon>Arthropoda</taxon>
        <taxon>Crustacea</taxon>
        <taxon>Multicrustacea</taxon>
        <taxon>Malacostraca</taxon>
        <taxon>Eumalacostraca</taxon>
        <taxon>Eucarida</taxon>
        <taxon>Decapoda</taxon>
        <taxon>Pleocyemata</taxon>
        <taxon>Anomura</taxon>
        <taxon>Galatheoidea</taxon>
        <taxon>Porcellanidae</taxon>
        <taxon>Petrolisthes</taxon>
    </lineage>
</organism>
<name>A0AAE1G042_PETCI</name>
<comment type="caution">
    <text evidence="1">The sequence shown here is derived from an EMBL/GenBank/DDBJ whole genome shotgun (WGS) entry which is preliminary data.</text>
</comment>
<dbReference type="EMBL" id="JAWQEG010000940">
    <property type="protein sequence ID" value="KAK3883888.1"/>
    <property type="molecule type" value="Genomic_DNA"/>
</dbReference>
<sequence>MQALLGLYQDTTEFAQCHKLYHRPLPSRPLHSLLPHPYSVTPNLSPALPDPPLPHLRPLPSLTLHSLTPYLSLTPHSITPIPLHSLTSDLSPPCPSTP</sequence>
<accession>A0AAE1G042</accession>
<proteinExistence type="predicted"/>
<protein>
    <submittedName>
        <fullName evidence="1">Uncharacterized protein</fullName>
    </submittedName>
</protein>
<reference evidence="1" key="1">
    <citation type="submission" date="2023-10" db="EMBL/GenBank/DDBJ databases">
        <title>Genome assemblies of two species of porcelain crab, Petrolisthes cinctipes and Petrolisthes manimaculis (Anomura: Porcellanidae).</title>
        <authorList>
            <person name="Angst P."/>
        </authorList>
    </citation>
    <scope>NUCLEOTIDE SEQUENCE</scope>
    <source>
        <strain evidence="1">PB745_01</strain>
        <tissue evidence="1">Gill</tissue>
    </source>
</reference>
<keyword evidence="2" id="KW-1185">Reference proteome</keyword>
<gene>
    <name evidence="1" type="ORF">Pcinc_011791</name>
</gene>
<dbReference type="Proteomes" id="UP001286313">
    <property type="component" value="Unassembled WGS sequence"/>
</dbReference>
<evidence type="ECO:0000313" key="1">
    <source>
        <dbReference type="EMBL" id="KAK3883888.1"/>
    </source>
</evidence>